<reference evidence="3 4" key="1">
    <citation type="submission" date="2015-09" db="EMBL/GenBank/DDBJ databases">
        <title>Host preference determinants of Valsa canker pathogens revealed by comparative genomics.</title>
        <authorList>
            <person name="Yin Z."/>
            <person name="Huang L."/>
        </authorList>
    </citation>
    <scope>NUCLEOTIDE SEQUENCE [LARGE SCALE GENOMIC DNA]</scope>
    <source>
        <strain evidence="3 4">03-1</strain>
    </source>
</reference>
<feature type="transmembrane region" description="Helical" evidence="2">
    <location>
        <begin position="192"/>
        <end position="218"/>
    </location>
</feature>
<keyword evidence="2" id="KW-1133">Transmembrane helix</keyword>
<dbReference type="AlphaFoldDB" id="A0A423W2Z3"/>
<evidence type="ECO:0000256" key="1">
    <source>
        <dbReference type="SAM" id="MobiDB-lite"/>
    </source>
</evidence>
<feature type="region of interest" description="Disordered" evidence="1">
    <location>
        <begin position="1"/>
        <end position="86"/>
    </location>
</feature>
<accession>A0A423W2Z3</accession>
<evidence type="ECO:0000313" key="4">
    <source>
        <dbReference type="Proteomes" id="UP000283895"/>
    </source>
</evidence>
<comment type="caution">
    <text evidence="3">The sequence shown here is derived from an EMBL/GenBank/DDBJ whole genome shotgun (WGS) entry which is preliminary data.</text>
</comment>
<gene>
    <name evidence="3" type="ORF">VMCG_07384</name>
</gene>
<keyword evidence="2" id="KW-0472">Membrane</keyword>
<dbReference type="OrthoDB" id="5245326at2759"/>
<feature type="compositionally biased region" description="Pro residues" evidence="1">
    <location>
        <begin position="26"/>
        <end position="36"/>
    </location>
</feature>
<sequence length="358" mass="37946">MPTLFQTPRSGRPFGGIVNPFEGTRPTPPPPTPSSPTNPNAWRDAFGPNPFNPEVQGRQPPAGPTPPPIWGHPDYQPHLPPRQQPYREDIPYFTFQRRAIRSSPPPPPPPPPPPDAAAATTSIPVIPVLIPLGTNGTAGTAPQPIIPLTITLTALLTNALQTLLTSCAGHAARSLTTIHDAALFLWTTTLPALAGVLAGLAWALARCAALGLAAWFLLRVANRLFRMATEVLLGWSWKMVPGAGSYGLRAEFTSWSVTPAGGGGGGGGGLVAAVAPGNGGDGGGASLQATCLSTNTWPYYYDTAFLGRATSLMEQCPADGFDLLKAWNISYVWNVTITTVTGILWDNFIEPIDREEPW</sequence>
<evidence type="ECO:0000256" key="2">
    <source>
        <dbReference type="SAM" id="Phobius"/>
    </source>
</evidence>
<evidence type="ECO:0000313" key="3">
    <source>
        <dbReference type="EMBL" id="ROV97690.1"/>
    </source>
</evidence>
<protein>
    <submittedName>
        <fullName evidence="3">Uncharacterized protein</fullName>
    </submittedName>
</protein>
<dbReference type="SUPFAM" id="SSF101447">
    <property type="entry name" value="Formin homology 2 domain (FH2 domain)"/>
    <property type="match status" value="1"/>
</dbReference>
<proteinExistence type="predicted"/>
<keyword evidence="2" id="KW-0812">Transmembrane</keyword>
<feature type="region of interest" description="Disordered" evidence="1">
    <location>
        <begin position="99"/>
        <end position="119"/>
    </location>
</feature>
<organism evidence="3 4">
    <name type="scientific">Cytospora schulzeri</name>
    <dbReference type="NCBI Taxonomy" id="448051"/>
    <lineage>
        <taxon>Eukaryota</taxon>
        <taxon>Fungi</taxon>
        <taxon>Dikarya</taxon>
        <taxon>Ascomycota</taxon>
        <taxon>Pezizomycotina</taxon>
        <taxon>Sordariomycetes</taxon>
        <taxon>Sordariomycetidae</taxon>
        <taxon>Diaporthales</taxon>
        <taxon>Cytosporaceae</taxon>
        <taxon>Cytospora</taxon>
    </lineage>
</organism>
<name>A0A423W2Z3_9PEZI</name>
<feature type="compositionally biased region" description="Pro residues" evidence="1">
    <location>
        <begin position="103"/>
        <end position="115"/>
    </location>
</feature>
<dbReference type="Proteomes" id="UP000283895">
    <property type="component" value="Unassembled WGS sequence"/>
</dbReference>
<dbReference type="EMBL" id="LKEA01000028">
    <property type="protein sequence ID" value="ROV97690.1"/>
    <property type="molecule type" value="Genomic_DNA"/>
</dbReference>
<keyword evidence="4" id="KW-1185">Reference proteome</keyword>
<feature type="compositionally biased region" description="Pro residues" evidence="1">
    <location>
        <begin position="61"/>
        <end position="70"/>
    </location>
</feature>